<reference evidence="1 2" key="2">
    <citation type="journal article" date="2022" name="Mol. Ecol. Resour.">
        <title>The genomes of chicory, endive, great burdock and yacon provide insights into Asteraceae paleo-polyploidization history and plant inulin production.</title>
        <authorList>
            <person name="Fan W."/>
            <person name="Wang S."/>
            <person name="Wang H."/>
            <person name="Wang A."/>
            <person name="Jiang F."/>
            <person name="Liu H."/>
            <person name="Zhao H."/>
            <person name="Xu D."/>
            <person name="Zhang Y."/>
        </authorList>
    </citation>
    <scope>NUCLEOTIDE SEQUENCE [LARGE SCALE GENOMIC DNA]</scope>
    <source>
        <strain evidence="2">cv. Niubang</strain>
    </source>
</reference>
<comment type="caution">
    <text evidence="1">The sequence shown here is derived from an EMBL/GenBank/DDBJ whole genome shotgun (WGS) entry which is preliminary data.</text>
</comment>
<sequence length="184" mass="20451">MRQPLSGKSSTFRSSSSLLPISLGLAYNSFATPEIPPQFGYRIVGFEFQQFGRRIPSGLFLLRNLSDLFLYKNNLSGQIPPVIESLNLIQIDLAMNMLKGSTPEDFGKLQQLEVLNLNNFSRELLSQLGIHSKLEAFEKKSSSYPPTAIPKLSSVHLLPPSGLFLSLDRIFPSVNLPIFTSIAH</sequence>
<evidence type="ECO:0000313" key="2">
    <source>
        <dbReference type="Proteomes" id="UP001055879"/>
    </source>
</evidence>
<dbReference type="EMBL" id="CM042054">
    <property type="protein sequence ID" value="KAI3706454.1"/>
    <property type="molecule type" value="Genomic_DNA"/>
</dbReference>
<evidence type="ECO:0000313" key="1">
    <source>
        <dbReference type="EMBL" id="KAI3706454.1"/>
    </source>
</evidence>
<dbReference type="Proteomes" id="UP001055879">
    <property type="component" value="Linkage Group LG08"/>
</dbReference>
<name>A0ACB9A8E1_ARCLA</name>
<accession>A0ACB9A8E1</accession>
<organism evidence="1 2">
    <name type="scientific">Arctium lappa</name>
    <name type="common">Greater burdock</name>
    <name type="synonym">Lappa major</name>
    <dbReference type="NCBI Taxonomy" id="4217"/>
    <lineage>
        <taxon>Eukaryota</taxon>
        <taxon>Viridiplantae</taxon>
        <taxon>Streptophyta</taxon>
        <taxon>Embryophyta</taxon>
        <taxon>Tracheophyta</taxon>
        <taxon>Spermatophyta</taxon>
        <taxon>Magnoliopsida</taxon>
        <taxon>eudicotyledons</taxon>
        <taxon>Gunneridae</taxon>
        <taxon>Pentapetalae</taxon>
        <taxon>asterids</taxon>
        <taxon>campanulids</taxon>
        <taxon>Asterales</taxon>
        <taxon>Asteraceae</taxon>
        <taxon>Carduoideae</taxon>
        <taxon>Cardueae</taxon>
        <taxon>Arctiinae</taxon>
        <taxon>Arctium</taxon>
    </lineage>
</organism>
<protein>
    <submittedName>
        <fullName evidence="1">Uncharacterized protein</fullName>
    </submittedName>
</protein>
<proteinExistence type="predicted"/>
<keyword evidence="2" id="KW-1185">Reference proteome</keyword>
<reference evidence="2" key="1">
    <citation type="journal article" date="2022" name="Mol. Ecol. Resour.">
        <title>The genomes of chicory, endive, great burdock and yacon provide insights into Asteraceae palaeo-polyploidization history and plant inulin production.</title>
        <authorList>
            <person name="Fan W."/>
            <person name="Wang S."/>
            <person name="Wang H."/>
            <person name="Wang A."/>
            <person name="Jiang F."/>
            <person name="Liu H."/>
            <person name="Zhao H."/>
            <person name="Xu D."/>
            <person name="Zhang Y."/>
        </authorList>
    </citation>
    <scope>NUCLEOTIDE SEQUENCE [LARGE SCALE GENOMIC DNA]</scope>
    <source>
        <strain evidence="2">cv. Niubang</strain>
    </source>
</reference>
<gene>
    <name evidence="1" type="ORF">L6452_24207</name>
</gene>